<evidence type="ECO:0000313" key="8">
    <source>
        <dbReference type="Proteomes" id="UP000477070"/>
    </source>
</evidence>
<keyword evidence="7" id="KW-1185">Reference proteome</keyword>
<dbReference type="Proteomes" id="UP000477070">
    <property type="component" value="Unassembled WGS sequence"/>
</dbReference>
<name>A0A347W0D7_9HELI</name>
<dbReference type="GO" id="GO:0140098">
    <property type="term" value="F:catalytic activity, acting on RNA"/>
    <property type="evidence" value="ECO:0007669"/>
    <property type="project" value="UniProtKB-ARBA"/>
</dbReference>
<dbReference type="EMBL" id="QBIU01000001">
    <property type="protein sequence ID" value="MWV69061.1"/>
    <property type="molecule type" value="Genomic_DNA"/>
</dbReference>
<evidence type="ECO:0000313" key="5">
    <source>
        <dbReference type="EMBL" id="MWV69061.1"/>
    </source>
</evidence>
<dbReference type="InterPro" id="IPR000748">
    <property type="entry name" value="PsdUridine_synth_RsuA/RluB/E/F"/>
</dbReference>
<organism evidence="6 7">
    <name type="scientific">Helicobacter saguini</name>
    <dbReference type="NCBI Taxonomy" id="1548018"/>
    <lineage>
        <taxon>Bacteria</taxon>
        <taxon>Pseudomonadati</taxon>
        <taxon>Campylobacterota</taxon>
        <taxon>Epsilonproteobacteria</taxon>
        <taxon>Campylobacterales</taxon>
        <taxon>Helicobacteraceae</taxon>
        <taxon>Helicobacter</taxon>
    </lineage>
</organism>
<dbReference type="GO" id="GO:0003723">
    <property type="term" value="F:RNA binding"/>
    <property type="evidence" value="ECO:0007669"/>
    <property type="project" value="InterPro"/>
</dbReference>
<evidence type="ECO:0000259" key="4">
    <source>
        <dbReference type="Pfam" id="PF00849"/>
    </source>
</evidence>
<dbReference type="AlphaFoldDB" id="A0A347W0D7"/>
<feature type="domain" description="Pseudouridine synthase RsuA/RluA-like" evidence="4">
    <location>
        <begin position="73"/>
        <end position="213"/>
    </location>
</feature>
<dbReference type="NCBIfam" id="TIGR00093">
    <property type="entry name" value="pseudouridine synthase"/>
    <property type="match status" value="1"/>
</dbReference>
<evidence type="ECO:0000256" key="1">
    <source>
        <dbReference type="ARBA" id="ARBA00008348"/>
    </source>
</evidence>
<dbReference type="Pfam" id="PF00849">
    <property type="entry name" value="PseudoU_synth_2"/>
    <property type="match status" value="1"/>
</dbReference>
<reference evidence="5 8" key="4">
    <citation type="submission" date="2019-12" db="EMBL/GenBank/DDBJ databases">
        <title>Multi-Generational Helicobacter saguini Isolates.</title>
        <authorList>
            <person name="Mannion A."/>
            <person name="Shen Z."/>
            <person name="Fox J.G."/>
        </authorList>
    </citation>
    <scope>NUCLEOTIDE SEQUENCE [LARGE SCALE GENOMIC DNA]</scope>
    <source>
        <strain evidence="5">16-048</strain>
        <strain evidence="8">16-048 (F4)</strain>
    </source>
</reference>
<dbReference type="InterPro" id="IPR006145">
    <property type="entry name" value="PsdUridine_synth_RsuA/RluA"/>
</dbReference>
<evidence type="ECO:0000256" key="2">
    <source>
        <dbReference type="ARBA" id="ARBA00023235"/>
    </source>
</evidence>
<sequence length="266" mass="30724">MPFEILYYFCGKKDFGLKDFGARDSKIDSKDSNISNKNNIKVIESKSQAIKNFRIFINNTELKYYKETPYTAIVYHKPKGELVSKKDSKNRRLIFDSLDSKFAHFMPVGRLDYASEGLLVLSDSKEVVSKLMESSLPRTYIVKIDCKITSKMLDGLENGVSLKDSRGGHSRTKISQMEIPKMEYKIIKNGNFSKLKLTLNEGKNREIRRFFAHFNANVLDLKRVSYGFINLNALPCGKSRYFNKEEYKDLKEFLKLDSIESKKGKI</sequence>
<comment type="caution">
    <text evidence="6">The sequence shown here is derived from an EMBL/GenBank/DDBJ whole genome shotgun (WGS) entry which is preliminary data.</text>
</comment>
<keyword evidence="2 3" id="KW-0413">Isomerase</keyword>
<dbReference type="EC" id="5.4.99.-" evidence="3"/>
<dbReference type="Gene3D" id="3.30.70.1560">
    <property type="entry name" value="Alpha-L RNA-binding motif"/>
    <property type="match status" value="1"/>
</dbReference>
<gene>
    <name evidence="5" type="ORF">DCO61_03250</name>
    <name evidence="6" type="ORF">LS64_007615</name>
</gene>
<reference evidence="6 7" key="1">
    <citation type="journal article" date="2014" name="Genome Announc.">
        <title>Draft genome sequences of eight enterohepatic helicobacter species isolated from both laboratory and wild rodents.</title>
        <authorList>
            <person name="Sheh A."/>
            <person name="Shen Z."/>
            <person name="Fox J.G."/>
        </authorList>
    </citation>
    <scope>NUCLEOTIDE SEQUENCE [LARGE SCALE GENOMIC DNA]</scope>
    <source>
        <strain evidence="6 7">MIT 97-6194</strain>
    </source>
</reference>
<dbReference type="InterPro" id="IPR050343">
    <property type="entry name" value="RsuA_PseudoU_synthase"/>
</dbReference>
<dbReference type="PANTHER" id="PTHR47683">
    <property type="entry name" value="PSEUDOURIDINE SYNTHASE FAMILY PROTEIN-RELATED"/>
    <property type="match status" value="1"/>
</dbReference>
<dbReference type="InterPro" id="IPR042092">
    <property type="entry name" value="PsdUridine_s_RsuA/RluB/E/F_cat"/>
</dbReference>
<dbReference type="STRING" id="1548018.LS64_14480"/>
<reference evidence="6" key="3">
    <citation type="submission" date="2018-04" db="EMBL/GenBank/DDBJ databases">
        <authorList>
            <person name="Sheh A."/>
            <person name="Shen Z."/>
            <person name="Mannion A.J."/>
            <person name="Fox J.G."/>
        </authorList>
    </citation>
    <scope>NUCLEOTIDE SEQUENCE</scope>
    <source>
        <strain evidence="6">MIT 97-6194</strain>
    </source>
</reference>
<dbReference type="GO" id="GO:0009982">
    <property type="term" value="F:pseudouridine synthase activity"/>
    <property type="evidence" value="ECO:0007669"/>
    <property type="project" value="InterPro"/>
</dbReference>
<dbReference type="InterPro" id="IPR018496">
    <property type="entry name" value="PsdUridine_synth_RsuA/RluB_CS"/>
</dbReference>
<dbReference type="GO" id="GO:0006364">
    <property type="term" value="P:rRNA processing"/>
    <property type="evidence" value="ECO:0007669"/>
    <property type="project" value="UniProtKB-ARBA"/>
</dbReference>
<dbReference type="EMBL" id="JRMP02000011">
    <property type="protein sequence ID" value="TLD94047.1"/>
    <property type="molecule type" value="Genomic_DNA"/>
</dbReference>
<proteinExistence type="inferred from homology"/>
<dbReference type="PANTHER" id="PTHR47683:SF2">
    <property type="entry name" value="RNA-BINDING S4 DOMAIN-CONTAINING PROTEIN"/>
    <property type="match status" value="1"/>
</dbReference>
<dbReference type="SUPFAM" id="SSF55120">
    <property type="entry name" value="Pseudouridine synthase"/>
    <property type="match status" value="1"/>
</dbReference>
<dbReference type="InterPro" id="IPR020094">
    <property type="entry name" value="TruA/RsuA/RluB/E/F_N"/>
</dbReference>
<dbReference type="Gene3D" id="3.30.70.580">
    <property type="entry name" value="Pseudouridine synthase I, catalytic domain, N-terminal subdomain"/>
    <property type="match status" value="1"/>
</dbReference>
<evidence type="ECO:0000313" key="6">
    <source>
        <dbReference type="EMBL" id="TLD94047.1"/>
    </source>
</evidence>
<evidence type="ECO:0000256" key="3">
    <source>
        <dbReference type="RuleBase" id="RU003887"/>
    </source>
</evidence>
<accession>A0A347W0D7</accession>
<comment type="similarity">
    <text evidence="1 3">Belongs to the pseudouridine synthase RsuA family.</text>
</comment>
<dbReference type="Proteomes" id="UP000029714">
    <property type="component" value="Unassembled WGS sequence"/>
</dbReference>
<reference evidence="6 7" key="2">
    <citation type="journal article" date="2016" name="Infect. Immun.">
        <title>Helicobacter saguini, a Novel Helicobacter Isolated from Cotton-Top Tamarins with Ulcerative Colitis, Has Proinflammatory Properties and Induces Typhlocolitis and Dysplasia in Gnotobiotic IL-10-/- Mice.</title>
        <authorList>
            <person name="Shen Z."/>
            <person name="Mannion A."/>
            <person name="Whary M.T."/>
            <person name="Muthupalani S."/>
            <person name="Sheh A."/>
            <person name="Feng Y."/>
            <person name="Gong G."/>
            <person name="Vandamme P."/>
            <person name="Holcombe H.R."/>
            <person name="Paster B.J."/>
            <person name="Fox J.G."/>
        </authorList>
    </citation>
    <scope>NUCLEOTIDE SEQUENCE [LARGE SCALE GENOMIC DNA]</scope>
    <source>
        <strain evidence="6 7">MIT 97-6194</strain>
    </source>
</reference>
<protein>
    <recommendedName>
        <fullName evidence="3">Pseudouridine synthase</fullName>
        <ecNumber evidence="3">5.4.99.-</ecNumber>
    </recommendedName>
</protein>
<dbReference type="GO" id="GO:0001522">
    <property type="term" value="P:pseudouridine synthesis"/>
    <property type="evidence" value="ECO:0007669"/>
    <property type="project" value="InterPro"/>
</dbReference>
<dbReference type="InterPro" id="IPR020103">
    <property type="entry name" value="PsdUridine_synth_cat_dom_sf"/>
</dbReference>
<dbReference type="OrthoDB" id="9807213at2"/>
<dbReference type="PROSITE" id="PS01149">
    <property type="entry name" value="PSI_RSU"/>
    <property type="match status" value="1"/>
</dbReference>
<evidence type="ECO:0000313" key="7">
    <source>
        <dbReference type="Proteomes" id="UP000029714"/>
    </source>
</evidence>